<dbReference type="InterPro" id="IPR046347">
    <property type="entry name" value="bZIP_sf"/>
</dbReference>
<evidence type="ECO:0000256" key="2">
    <source>
        <dbReference type="ARBA" id="ARBA00023242"/>
    </source>
</evidence>
<feature type="compositionally biased region" description="Low complexity" evidence="4">
    <location>
        <begin position="283"/>
        <end position="303"/>
    </location>
</feature>
<dbReference type="OrthoDB" id="5571888at2759"/>
<dbReference type="PANTHER" id="PTHR40621">
    <property type="entry name" value="TRANSCRIPTION FACTOR KAPC-RELATED"/>
    <property type="match status" value="1"/>
</dbReference>
<reference evidence="6" key="1">
    <citation type="submission" date="2022-07" db="EMBL/GenBank/DDBJ databases">
        <title>Phylogenomic reconstructions and comparative analyses of Kickxellomycotina fungi.</title>
        <authorList>
            <person name="Reynolds N.K."/>
            <person name="Stajich J.E."/>
            <person name="Barry K."/>
            <person name="Grigoriev I.V."/>
            <person name="Crous P."/>
            <person name="Smith M.E."/>
        </authorList>
    </citation>
    <scope>NUCLEOTIDE SEQUENCE</scope>
    <source>
        <strain evidence="6">IMI 214461</strain>
    </source>
</reference>
<name>A0A9W8EHN6_9FUNG</name>
<keyword evidence="7" id="KW-1185">Reference proteome</keyword>
<keyword evidence="3" id="KW-0175">Coiled coil</keyword>
<dbReference type="InterPro" id="IPR050936">
    <property type="entry name" value="AP-1-like"/>
</dbReference>
<evidence type="ECO:0000313" key="7">
    <source>
        <dbReference type="Proteomes" id="UP001150907"/>
    </source>
</evidence>
<protein>
    <recommendedName>
        <fullName evidence="5">BZIP domain-containing protein</fullName>
    </recommendedName>
</protein>
<evidence type="ECO:0000259" key="5">
    <source>
        <dbReference type="PROSITE" id="PS50217"/>
    </source>
</evidence>
<evidence type="ECO:0000256" key="1">
    <source>
        <dbReference type="ARBA" id="ARBA00004123"/>
    </source>
</evidence>
<evidence type="ECO:0000256" key="3">
    <source>
        <dbReference type="SAM" id="Coils"/>
    </source>
</evidence>
<dbReference type="PROSITE" id="PS00036">
    <property type="entry name" value="BZIP_BASIC"/>
    <property type="match status" value="1"/>
</dbReference>
<dbReference type="Gene3D" id="1.20.5.170">
    <property type="match status" value="1"/>
</dbReference>
<feature type="coiled-coil region" evidence="3">
    <location>
        <begin position="207"/>
        <end position="241"/>
    </location>
</feature>
<feature type="region of interest" description="Disordered" evidence="4">
    <location>
        <begin position="279"/>
        <end position="315"/>
    </location>
</feature>
<dbReference type="SMART" id="SM00338">
    <property type="entry name" value="BRLZ"/>
    <property type="match status" value="1"/>
</dbReference>
<feature type="domain" description="BZIP" evidence="5">
    <location>
        <begin position="182"/>
        <end position="245"/>
    </location>
</feature>
<organism evidence="6 7">
    <name type="scientific">Coemansia thaxteri</name>
    <dbReference type="NCBI Taxonomy" id="2663907"/>
    <lineage>
        <taxon>Eukaryota</taxon>
        <taxon>Fungi</taxon>
        <taxon>Fungi incertae sedis</taxon>
        <taxon>Zoopagomycota</taxon>
        <taxon>Kickxellomycotina</taxon>
        <taxon>Kickxellomycetes</taxon>
        <taxon>Kickxellales</taxon>
        <taxon>Kickxellaceae</taxon>
        <taxon>Coemansia</taxon>
    </lineage>
</organism>
<proteinExistence type="predicted"/>
<dbReference type="Proteomes" id="UP001150907">
    <property type="component" value="Unassembled WGS sequence"/>
</dbReference>
<evidence type="ECO:0000313" key="6">
    <source>
        <dbReference type="EMBL" id="KAJ2008329.1"/>
    </source>
</evidence>
<dbReference type="GO" id="GO:0000976">
    <property type="term" value="F:transcription cis-regulatory region binding"/>
    <property type="evidence" value="ECO:0007669"/>
    <property type="project" value="InterPro"/>
</dbReference>
<dbReference type="GO" id="GO:0001228">
    <property type="term" value="F:DNA-binding transcription activator activity, RNA polymerase II-specific"/>
    <property type="evidence" value="ECO:0007669"/>
    <property type="project" value="TreeGrafter"/>
</dbReference>
<dbReference type="EMBL" id="JANBQF010000007">
    <property type="protein sequence ID" value="KAJ2008329.1"/>
    <property type="molecule type" value="Genomic_DNA"/>
</dbReference>
<sequence>MDGDSFDAFINQSLVDSPSTCSNSISTDLSRGGDAIGNNELLLQLLMSVVGPTTIDPSSLTSGSGVAEENAFMASADEALTAALFSALDSTSSLPAMSATPPADMHGDEAMLVDSPKKEIPFFAPAKAKAKAASSGAQKQAPPKAAAAAASASGVDVAANNDFDDLDLMNDEDMEGIDLKSLSSKERRQLRNKISARNFRVRRKEYISNLEAEVRMHKEEADKLRSELAVSRKDNTMLREEMHKLRHRLGAMGLSTAAATANSGHVAAAAASAAVLTRPAPPTAANSNSSSSQPSPQVAPASVQTPTPTQSPAVVRFNPHKDIGQAGAGKKDGNWAAKSGRPGGFIAVNTAAVPVGHDARLEQLVADAQRRRAVDALLSIGEEEDDKLICQQSDFQQLYGLLEMLAGAAMLVGEVVASQVALESSFAASHGSSPIAVAC</sequence>
<evidence type="ECO:0000256" key="4">
    <source>
        <dbReference type="SAM" id="MobiDB-lite"/>
    </source>
</evidence>
<dbReference type="InterPro" id="IPR004827">
    <property type="entry name" value="bZIP"/>
</dbReference>
<dbReference type="PANTHER" id="PTHR40621:SF10">
    <property type="entry name" value="BZIP DOMAIN-CONTAINING PROTEIN"/>
    <property type="match status" value="1"/>
</dbReference>
<keyword evidence="2" id="KW-0539">Nucleus</keyword>
<dbReference type="CDD" id="cd14810">
    <property type="entry name" value="bZIP_u1"/>
    <property type="match status" value="1"/>
</dbReference>
<gene>
    <name evidence="6" type="ORF">H4R26_000272</name>
</gene>
<comment type="caution">
    <text evidence="6">The sequence shown here is derived from an EMBL/GenBank/DDBJ whole genome shotgun (WGS) entry which is preliminary data.</text>
</comment>
<comment type="subcellular location">
    <subcellularLocation>
        <location evidence="1">Nucleus</location>
    </subcellularLocation>
</comment>
<dbReference type="SUPFAM" id="SSF57959">
    <property type="entry name" value="Leucine zipper domain"/>
    <property type="match status" value="1"/>
</dbReference>
<dbReference type="PROSITE" id="PS50217">
    <property type="entry name" value="BZIP"/>
    <property type="match status" value="1"/>
</dbReference>
<dbReference type="AlphaFoldDB" id="A0A9W8EHN6"/>
<accession>A0A9W8EHN6</accession>
<dbReference type="GO" id="GO:0090575">
    <property type="term" value="C:RNA polymerase II transcription regulator complex"/>
    <property type="evidence" value="ECO:0007669"/>
    <property type="project" value="TreeGrafter"/>
</dbReference>
<dbReference type="Pfam" id="PF00170">
    <property type="entry name" value="bZIP_1"/>
    <property type="match status" value="1"/>
</dbReference>